<dbReference type="Proteomes" id="UP000233837">
    <property type="component" value="Unassembled WGS sequence"/>
</dbReference>
<dbReference type="Pfam" id="PF13639">
    <property type="entry name" value="zf-RING_2"/>
    <property type="match status" value="1"/>
</dbReference>
<evidence type="ECO:0000256" key="9">
    <source>
        <dbReference type="PROSITE-ProRule" id="PRU00175"/>
    </source>
</evidence>
<evidence type="ECO:0000256" key="4">
    <source>
        <dbReference type="ARBA" id="ARBA00022723"/>
    </source>
</evidence>
<sequence>MLPNRKNLRESPESPPSSLWFRGACDFGKNMGIIIAALLLAVALSSTAGALIRCHVRRRNRRRHSDAALEMPAAGHSAVPPTEVIPAVVFSAGEILPVVGAADCAICLLEFAAGDTVRILPNCGHGFHVRCIDVWISSQQSCPTCRKSSLPQPEMLATDGV</sequence>
<keyword evidence="6 10" id="KW-1133">Transmembrane helix</keyword>
<evidence type="ECO:0000256" key="2">
    <source>
        <dbReference type="ARBA" id="ARBA00022679"/>
    </source>
</evidence>
<comment type="similarity">
    <text evidence="8">Belongs to the RING-type zinc finger family. ATL subfamily.</text>
</comment>
<reference evidence="12 13" key="1">
    <citation type="journal article" date="2016" name="Sci. Rep.">
        <title>The Dendrobium catenatum Lindl. genome sequence provides insights into polysaccharide synthase, floral development and adaptive evolution.</title>
        <authorList>
            <person name="Zhang G.Q."/>
            <person name="Xu Q."/>
            <person name="Bian C."/>
            <person name="Tsai W.C."/>
            <person name="Yeh C.M."/>
            <person name="Liu K.W."/>
            <person name="Yoshida K."/>
            <person name="Zhang L.S."/>
            <person name="Chang S.B."/>
            <person name="Chen F."/>
            <person name="Shi Y."/>
            <person name="Su Y.Y."/>
            <person name="Zhang Y.Q."/>
            <person name="Chen L.J."/>
            <person name="Yin Y."/>
            <person name="Lin M."/>
            <person name="Huang H."/>
            <person name="Deng H."/>
            <person name="Wang Z.W."/>
            <person name="Zhu S.L."/>
            <person name="Zhao X."/>
            <person name="Deng C."/>
            <person name="Niu S.C."/>
            <person name="Huang J."/>
            <person name="Wang M."/>
            <person name="Liu G.H."/>
            <person name="Yang H.J."/>
            <person name="Xiao X.J."/>
            <person name="Hsiao Y.Y."/>
            <person name="Wu W.L."/>
            <person name="Chen Y.Y."/>
            <person name="Mitsuda N."/>
            <person name="Ohme-Takagi M."/>
            <person name="Luo Y.B."/>
            <person name="Van de Peer Y."/>
            <person name="Liu Z.J."/>
        </authorList>
    </citation>
    <scope>NUCLEOTIDE SEQUENCE [LARGE SCALE GENOMIC DNA]</scope>
    <source>
        <tissue evidence="12">The whole plant</tissue>
    </source>
</reference>
<dbReference type="SMART" id="SM00184">
    <property type="entry name" value="RING"/>
    <property type="match status" value="1"/>
</dbReference>
<evidence type="ECO:0000259" key="11">
    <source>
        <dbReference type="PROSITE" id="PS50089"/>
    </source>
</evidence>
<accession>A0A2I0WQU4</accession>
<dbReference type="OrthoDB" id="8062037at2759"/>
<dbReference type="GO" id="GO:0016567">
    <property type="term" value="P:protein ubiquitination"/>
    <property type="evidence" value="ECO:0007669"/>
    <property type="project" value="InterPro"/>
</dbReference>
<gene>
    <name evidence="12" type="primary">ATL72</name>
    <name evidence="12" type="ORF">MA16_Dca018532</name>
</gene>
<evidence type="ECO:0000256" key="3">
    <source>
        <dbReference type="ARBA" id="ARBA00022692"/>
    </source>
</evidence>
<evidence type="ECO:0000256" key="6">
    <source>
        <dbReference type="ARBA" id="ARBA00022989"/>
    </source>
</evidence>
<dbReference type="GO" id="GO:0008270">
    <property type="term" value="F:zinc ion binding"/>
    <property type="evidence" value="ECO:0007669"/>
    <property type="project" value="UniProtKB-KW"/>
</dbReference>
<evidence type="ECO:0000256" key="1">
    <source>
        <dbReference type="ARBA" id="ARBA00004167"/>
    </source>
</evidence>
<dbReference type="InterPro" id="IPR044602">
    <property type="entry name" value="ATL10/ATL72-79-like"/>
</dbReference>
<evidence type="ECO:0000313" key="12">
    <source>
        <dbReference type="EMBL" id="PKU78035.1"/>
    </source>
</evidence>
<name>A0A2I0WQU4_9ASPA</name>
<dbReference type="PROSITE" id="PS50089">
    <property type="entry name" value="ZF_RING_2"/>
    <property type="match status" value="1"/>
</dbReference>
<feature type="domain" description="RING-type" evidence="11">
    <location>
        <begin position="104"/>
        <end position="146"/>
    </location>
</feature>
<dbReference type="PANTHER" id="PTHR46905">
    <property type="entry name" value="RING-H2 FINGER PROTEIN ATL78"/>
    <property type="match status" value="1"/>
</dbReference>
<dbReference type="InterPro" id="IPR001841">
    <property type="entry name" value="Znf_RING"/>
</dbReference>
<comment type="subcellular location">
    <subcellularLocation>
        <location evidence="1">Membrane</location>
        <topology evidence="1">Single-pass membrane protein</topology>
    </subcellularLocation>
</comment>
<reference evidence="12 13" key="2">
    <citation type="journal article" date="2017" name="Nature">
        <title>The Apostasia genome and the evolution of orchids.</title>
        <authorList>
            <person name="Zhang G.Q."/>
            <person name="Liu K.W."/>
            <person name="Li Z."/>
            <person name="Lohaus R."/>
            <person name="Hsiao Y.Y."/>
            <person name="Niu S.C."/>
            <person name="Wang J.Y."/>
            <person name="Lin Y.C."/>
            <person name="Xu Q."/>
            <person name="Chen L.J."/>
            <person name="Yoshida K."/>
            <person name="Fujiwara S."/>
            <person name="Wang Z.W."/>
            <person name="Zhang Y.Q."/>
            <person name="Mitsuda N."/>
            <person name="Wang M."/>
            <person name="Liu G.H."/>
            <person name="Pecoraro L."/>
            <person name="Huang H.X."/>
            <person name="Xiao X.J."/>
            <person name="Lin M."/>
            <person name="Wu X.Y."/>
            <person name="Wu W.L."/>
            <person name="Chen Y.Y."/>
            <person name="Chang S.B."/>
            <person name="Sakamoto S."/>
            <person name="Ohme-Takagi M."/>
            <person name="Yagi M."/>
            <person name="Zeng S.J."/>
            <person name="Shen C.Y."/>
            <person name="Yeh C.M."/>
            <person name="Luo Y.B."/>
            <person name="Tsai W.C."/>
            <person name="Van de Peer Y."/>
            <person name="Liu Z.J."/>
        </authorList>
    </citation>
    <scope>NUCLEOTIDE SEQUENCE [LARGE SCALE GENOMIC DNA]</scope>
    <source>
        <tissue evidence="12">The whole plant</tissue>
    </source>
</reference>
<dbReference type="PANTHER" id="PTHR46905:SF1">
    <property type="entry name" value="RING-TYPE E3 UBIQUITIN TRANSFERASE"/>
    <property type="match status" value="1"/>
</dbReference>
<feature type="transmembrane region" description="Helical" evidence="10">
    <location>
        <begin position="31"/>
        <end position="52"/>
    </location>
</feature>
<evidence type="ECO:0000313" key="13">
    <source>
        <dbReference type="Proteomes" id="UP000233837"/>
    </source>
</evidence>
<keyword evidence="3 10" id="KW-0812">Transmembrane</keyword>
<dbReference type="CDD" id="cd16461">
    <property type="entry name" value="RING-H2_EL5-like"/>
    <property type="match status" value="1"/>
</dbReference>
<evidence type="ECO:0000256" key="5">
    <source>
        <dbReference type="ARBA" id="ARBA00022833"/>
    </source>
</evidence>
<keyword evidence="9" id="KW-0863">Zinc-finger</keyword>
<dbReference type="EMBL" id="KZ502479">
    <property type="protein sequence ID" value="PKU78035.1"/>
    <property type="molecule type" value="Genomic_DNA"/>
</dbReference>
<keyword evidence="2" id="KW-0808">Transferase</keyword>
<protein>
    <submittedName>
        <fullName evidence="12">RING-H2 finger protein ATL72</fullName>
    </submittedName>
</protein>
<evidence type="ECO:0000256" key="7">
    <source>
        <dbReference type="ARBA" id="ARBA00023136"/>
    </source>
</evidence>
<evidence type="ECO:0000256" key="8">
    <source>
        <dbReference type="ARBA" id="ARBA00024209"/>
    </source>
</evidence>
<keyword evidence="4" id="KW-0479">Metal-binding</keyword>
<keyword evidence="7 10" id="KW-0472">Membrane</keyword>
<dbReference type="Gene3D" id="3.30.40.10">
    <property type="entry name" value="Zinc/RING finger domain, C3HC4 (zinc finger)"/>
    <property type="match status" value="1"/>
</dbReference>
<dbReference type="GO" id="GO:0016020">
    <property type="term" value="C:membrane"/>
    <property type="evidence" value="ECO:0007669"/>
    <property type="project" value="UniProtKB-SubCell"/>
</dbReference>
<organism evidence="12 13">
    <name type="scientific">Dendrobium catenatum</name>
    <dbReference type="NCBI Taxonomy" id="906689"/>
    <lineage>
        <taxon>Eukaryota</taxon>
        <taxon>Viridiplantae</taxon>
        <taxon>Streptophyta</taxon>
        <taxon>Embryophyta</taxon>
        <taxon>Tracheophyta</taxon>
        <taxon>Spermatophyta</taxon>
        <taxon>Magnoliopsida</taxon>
        <taxon>Liliopsida</taxon>
        <taxon>Asparagales</taxon>
        <taxon>Orchidaceae</taxon>
        <taxon>Epidendroideae</taxon>
        <taxon>Malaxideae</taxon>
        <taxon>Dendrobiinae</taxon>
        <taxon>Dendrobium</taxon>
    </lineage>
</organism>
<dbReference type="InterPro" id="IPR013083">
    <property type="entry name" value="Znf_RING/FYVE/PHD"/>
</dbReference>
<keyword evidence="5" id="KW-0862">Zinc</keyword>
<dbReference type="SUPFAM" id="SSF57850">
    <property type="entry name" value="RING/U-box"/>
    <property type="match status" value="1"/>
</dbReference>
<dbReference type="AlphaFoldDB" id="A0A2I0WQU4"/>
<evidence type="ECO:0000256" key="10">
    <source>
        <dbReference type="SAM" id="Phobius"/>
    </source>
</evidence>
<proteinExistence type="inferred from homology"/>
<keyword evidence="13" id="KW-1185">Reference proteome</keyword>
<dbReference type="GO" id="GO:0016740">
    <property type="term" value="F:transferase activity"/>
    <property type="evidence" value="ECO:0007669"/>
    <property type="project" value="UniProtKB-KW"/>
</dbReference>